<proteinExistence type="predicted"/>
<keyword evidence="1" id="KW-0812">Transmembrane</keyword>
<evidence type="ECO:0000313" key="4">
    <source>
        <dbReference type="Proteomes" id="UP000007350"/>
    </source>
</evidence>
<evidence type="ECO:0000256" key="1">
    <source>
        <dbReference type="SAM" id="Phobius"/>
    </source>
</evidence>
<feature type="transmembrane region" description="Helical" evidence="1">
    <location>
        <begin position="124"/>
        <end position="148"/>
    </location>
</feature>
<keyword evidence="2" id="KW-0732">Signal</keyword>
<keyword evidence="1" id="KW-0472">Membrane</keyword>
<evidence type="ECO:0008006" key="5">
    <source>
        <dbReference type="Google" id="ProtNLM"/>
    </source>
</evidence>
<feature type="transmembrane region" description="Helical" evidence="1">
    <location>
        <begin position="263"/>
        <end position="289"/>
    </location>
</feature>
<protein>
    <recommendedName>
        <fullName evidence="5">Dispersed gene family protein 1 (DGF-1)</fullName>
    </recommendedName>
</protein>
<dbReference type="EMBL" id="AHKC01017435">
    <property type="protein sequence ID" value="EKF27730.1"/>
    <property type="molecule type" value="Genomic_DNA"/>
</dbReference>
<name>K2MKQ7_TRYCR</name>
<evidence type="ECO:0000313" key="3">
    <source>
        <dbReference type="EMBL" id="EKF27730.1"/>
    </source>
</evidence>
<gene>
    <name evidence="3" type="ORF">MOQ_008538</name>
</gene>
<reference evidence="3 4" key="1">
    <citation type="journal article" date="2012" name="BMC Genomics">
        <title>Comparative genomic analysis of human infective Trypanosoma cruzi lineages with the bat-restricted subspecies T. cruzi marinkellei.</title>
        <authorList>
            <person name="Franzen O."/>
            <person name="Talavera-Lopez C."/>
            <person name="Ochaya S."/>
            <person name="Butler C.E."/>
            <person name="Messenger L.A."/>
            <person name="Lewis M.D."/>
            <person name="Llewellyn M.S."/>
            <person name="Marinkelle C.J."/>
            <person name="Tyler K.M."/>
            <person name="Miles M.A."/>
            <person name="Andersson B."/>
        </authorList>
    </citation>
    <scope>NUCLEOTIDE SEQUENCE [LARGE SCALE GENOMIC DNA]</scope>
    <source>
        <strain evidence="3 4">B7</strain>
    </source>
</reference>
<dbReference type="AlphaFoldDB" id="K2MKQ7"/>
<keyword evidence="4" id="KW-1185">Reference proteome</keyword>
<dbReference type="OrthoDB" id="252389at2759"/>
<dbReference type="Proteomes" id="UP000007350">
    <property type="component" value="Unassembled WGS sequence"/>
</dbReference>
<feature type="transmembrane region" description="Helical" evidence="1">
    <location>
        <begin position="196"/>
        <end position="217"/>
    </location>
</feature>
<organism evidence="3 4">
    <name type="scientific">Trypanosoma cruzi marinkellei</name>
    <dbReference type="NCBI Taxonomy" id="85056"/>
    <lineage>
        <taxon>Eukaryota</taxon>
        <taxon>Discoba</taxon>
        <taxon>Euglenozoa</taxon>
        <taxon>Kinetoplastea</taxon>
        <taxon>Metakinetoplastina</taxon>
        <taxon>Trypanosomatida</taxon>
        <taxon>Trypanosomatidae</taxon>
        <taxon>Trypanosoma</taxon>
        <taxon>Schizotrypanum</taxon>
    </lineage>
</organism>
<comment type="caution">
    <text evidence="3">The sequence shown here is derived from an EMBL/GenBank/DDBJ whole genome shotgun (WGS) entry which is preliminary data.</text>
</comment>
<sequence>MASMLFMTSISASYLWVTNSQNVMYLPPRNGTAELAAVLMIPEYNVEIGMLYFTIGASSFSRRTWNLLPLQPLSNTMNLIDSILPEDLRVAYLKVKNDALQFGYAAAESCGGASATTIMHKSRFVIAASSIGALCGMGMVFVALGFLFHLRKIYTSPCTKFHVERKDRMVRLTGGKRELGEFIELQRAEKHRERRAIIALIILSVLGTTFLVTAEAFENNLRSSTMKCGRSFCGVYEDAMRSLFQSPWTSGGRFSCQVGYSSVVLLAGTVLTSVLFILIMFLSALHFFVSHANVTLTCNAVGDEKQLELNGQRNPMEAPYLPLEPVNGEEDKMNSIFSAATCAVTVVGSNEERELDRLHQGRLLPTGMAAMEVAGSLNGLKRVHY</sequence>
<accession>K2MKQ7</accession>
<feature type="signal peptide" evidence="2">
    <location>
        <begin position="1"/>
        <end position="20"/>
    </location>
</feature>
<feature type="chain" id="PRO_5003863710" description="Dispersed gene family protein 1 (DGF-1)" evidence="2">
    <location>
        <begin position="21"/>
        <end position="385"/>
    </location>
</feature>
<evidence type="ECO:0000256" key="2">
    <source>
        <dbReference type="SAM" id="SignalP"/>
    </source>
</evidence>
<keyword evidence="1" id="KW-1133">Transmembrane helix</keyword>